<evidence type="ECO:0000313" key="2">
    <source>
        <dbReference type="EMBL" id="RBP39299.1"/>
    </source>
</evidence>
<evidence type="ECO:0008006" key="4">
    <source>
        <dbReference type="Google" id="ProtNLM"/>
    </source>
</evidence>
<organism evidence="2 3">
    <name type="scientific">Eoetvoesiella caeni</name>
    <dbReference type="NCBI Taxonomy" id="645616"/>
    <lineage>
        <taxon>Bacteria</taxon>
        <taxon>Pseudomonadati</taxon>
        <taxon>Pseudomonadota</taxon>
        <taxon>Betaproteobacteria</taxon>
        <taxon>Burkholderiales</taxon>
        <taxon>Alcaligenaceae</taxon>
        <taxon>Eoetvoesiella</taxon>
    </lineage>
</organism>
<protein>
    <recommendedName>
        <fullName evidence="4">DUF1376 domain-containing protein</fullName>
    </recommendedName>
</protein>
<keyword evidence="3" id="KW-1185">Reference proteome</keyword>
<evidence type="ECO:0000313" key="3">
    <source>
        <dbReference type="Proteomes" id="UP000253628"/>
    </source>
</evidence>
<dbReference type="Proteomes" id="UP000253628">
    <property type="component" value="Unassembled WGS sequence"/>
</dbReference>
<name>A0A366HAG6_9BURK</name>
<reference evidence="2 3" key="1">
    <citation type="submission" date="2018-06" db="EMBL/GenBank/DDBJ databases">
        <title>Genomic Encyclopedia of Type Strains, Phase IV (KMG-IV): sequencing the most valuable type-strain genomes for metagenomic binning, comparative biology and taxonomic classification.</title>
        <authorList>
            <person name="Goeker M."/>
        </authorList>
    </citation>
    <scope>NUCLEOTIDE SEQUENCE [LARGE SCALE GENOMIC DNA]</scope>
    <source>
        <strain evidence="2 3">DSM 25520</strain>
    </source>
</reference>
<comment type="caution">
    <text evidence="2">The sequence shown here is derived from an EMBL/GenBank/DDBJ whole genome shotgun (WGS) entry which is preliminary data.</text>
</comment>
<evidence type="ECO:0000256" key="1">
    <source>
        <dbReference type="SAM" id="MobiDB-lite"/>
    </source>
</evidence>
<dbReference type="EMBL" id="QNRQ01000005">
    <property type="protein sequence ID" value="RBP39299.1"/>
    <property type="molecule type" value="Genomic_DNA"/>
</dbReference>
<feature type="compositionally biased region" description="Basic and acidic residues" evidence="1">
    <location>
        <begin position="128"/>
        <end position="144"/>
    </location>
</feature>
<proteinExistence type="predicted"/>
<dbReference type="AlphaFoldDB" id="A0A366HAG6"/>
<gene>
    <name evidence="2" type="ORF">DFR37_10591</name>
</gene>
<sequence length="252" mass="27815">MAGNWLKLEASTPDKPEVLAITVAMGWDDPDLVVGKLFRAWRWFDEHTIEGNAPRVTVALLDRIIGVSGFASAMAEVGWLVIADDGLSLPNFDRHNGKTAKDRALTAKRVATHKANAKSNADNVTDALPREEKNREDIQKKEAKASSAPARKIELDADGKWTGIPIAQRSTWETAYPALSLDAELAKAAAWILANPKNKKSNYARFLTNWLSRAQDSARPATPSNQQRFDPVAFVNRNRTDHGRNHGTIIDV</sequence>
<accession>A0A366HAG6</accession>
<feature type="region of interest" description="Disordered" evidence="1">
    <location>
        <begin position="114"/>
        <end position="150"/>
    </location>
</feature>